<dbReference type="Gene3D" id="2.30.30.40">
    <property type="entry name" value="SH3 Domains"/>
    <property type="match status" value="1"/>
</dbReference>
<dbReference type="InterPro" id="IPR003646">
    <property type="entry name" value="SH3-like_bac-type"/>
</dbReference>
<name>A0ABS2PMU9_9STRE</name>
<reference evidence="4 5" key="1">
    <citation type="submission" date="2021-01" db="EMBL/GenBank/DDBJ databases">
        <title>Genomic Encyclopedia of Type Strains, Phase IV (KMG-IV): sequencing the most valuable type-strain genomes for metagenomic binning, comparative biology and taxonomic classification.</title>
        <authorList>
            <person name="Goeker M."/>
        </authorList>
    </citation>
    <scope>NUCLEOTIDE SEQUENCE [LARGE SCALE GENOMIC DNA]</scope>
    <source>
        <strain evidence="4 5">DSM 27513</strain>
    </source>
</reference>
<evidence type="ECO:0000313" key="5">
    <source>
        <dbReference type="Proteomes" id="UP000809081"/>
    </source>
</evidence>
<dbReference type="Pfam" id="PF19804">
    <property type="entry name" value="DUF6287"/>
    <property type="match status" value="1"/>
</dbReference>
<gene>
    <name evidence="4" type="ORF">JOC31_001436</name>
</gene>
<protein>
    <recommendedName>
        <fullName evidence="3">SH3b domain-containing protein</fullName>
    </recommendedName>
</protein>
<dbReference type="RefSeq" id="WP_205017483.1">
    <property type="nucleotide sequence ID" value="NZ_JAFBEI010000029.1"/>
</dbReference>
<sequence length="280" mass="29770">MKRKNIVIGSLVLLVVVVCYLGFAFWNRSEQNDSNSNVPSTSTSLNRSSSQATVSSSSVNSSSSSSVATDASRVSGESNNSQVERDKTYSVIADVVYLRVSASLSASIVTQVTAGTTLKVLETVQGDSYNGSKTWGRVSYNGVTAYVWLGALQEITESATESSSSSSIQDIDIDAILQGNYSSLAGTWRNGSGQTMVISSDGTVHSNGSQLDEHLSGGSTNSYTGMPYVGITNGYTGAMIVLFAIGDQNPVGDNTDTSRPRLAGTQNSQSFTYEMYYYRE</sequence>
<dbReference type="PROSITE" id="PS51781">
    <property type="entry name" value="SH3B"/>
    <property type="match status" value="1"/>
</dbReference>
<accession>A0ABS2PMU9</accession>
<evidence type="ECO:0000313" key="4">
    <source>
        <dbReference type="EMBL" id="MBM7636612.1"/>
    </source>
</evidence>
<keyword evidence="2" id="KW-1133">Transmembrane helix</keyword>
<dbReference type="EMBL" id="JAFBEI010000029">
    <property type="protein sequence ID" value="MBM7636612.1"/>
    <property type="molecule type" value="Genomic_DNA"/>
</dbReference>
<evidence type="ECO:0000256" key="1">
    <source>
        <dbReference type="SAM" id="MobiDB-lite"/>
    </source>
</evidence>
<evidence type="ECO:0000259" key="3">
    <source>
        <dbReference type="PROSITE" id="PS51781"/>
    </source>
</evidence>
<keyword evidence="2" id="KW-0472">Membrane</keyword>
<dbReference type="InterPro" id="IPR046254">
    <property type="entry name" value="DUF6287"/>
</dbReference>
<feature type="compositionally biased region" description="Low complexity" evidence="1">
    <location>
        <begin position="40"/>
        <end position="75"/>
    </location>
</feature>
<keyword evidence="5" id="KW-1185">Reference proteome</keyword>
<feature type="domain" description="SH3b" evidence="3">
    <location>
        <begin position="86"/>
        <end position="156"/>
    </location>
</feature>
<evidence type="ECO:0000256" key="2">
    <source>
        <dbReference type="SAM" id="Phobius"/>
    </source>
</evidence>
<comment type="caution">
    <text evidence="4">The sequence shown here is derived from an EMBL/GenBank/DDBJ whole genome shotgun (WGS) entry which is preliminary data.</text>
</comment>
<proteinExistence type="predicted"/>
<dbReference type="Proteomes" id="UP000809081">
    <property type="component" value="Unassembled WGS sequence"/>
</dbReference>
<keyword evidence="2" id="KW-0812">Transmembrane</keyword>
<feature type="region of interest" description="Disordered" evidence="1">
    <location>
        <begin position="31"/>
        <end position="81"/>
    </location>
</feature>
<feature type="transmembrane region" description="Helical" evidence="2">
    <location>
        <begin position="7"/>
        <end position="26"/>
    </location>
</feature>
<organism evidence="4 5">
    <name type="scientific">Streptococcus saliviloxodontae</name>
    <dbReference type="NCBI Taxonomy" id="1349416"/>
    <lineage>
        <taxon>Bacteria</taxon>
        <taxon>Bacillati</taxon>
        <taxon>Bacillota</taxon>
        <taxon>Bacilli</taxon>
        <taxon>Lactobacillales</taxon>
        <taxon>Streptococcaceae</taxon>
        <taxon>Streptococcus</taxon>
    </lineage>
</organism>
<dbReference type="Pfam" id="PF08239">
    <property type="entry name" value="SH3_3"/>
    <property type="match status" value="1"/>
</dbReference>